<evidence type="ECO:0000259" key="10">
    <source>
        <dbReference type="PROSITE" id="PS50113"/>
    </source>
</evidence>
<dbReference type="SUPFAM" id="SSF55874">
    <property type="entry name" value="ATPase domain of HSP90 chaperone/DNA topoisomerase II/histidine kinase"/>
    <property type="match status" value="1"/>
</dbReference>
<dbReference type="PROSITE" id="PS50112">
    <property type="entry name" value="PAS"/>
    <property type="match status" value="1"/>
</dbReference>
<dbReference type="GO" id="GO:0000155">
    <property type="term" value="F:phosphorelay sensor kinase activity"/>
    <property type="evidence" value="ECO:0007669"/>
    <property type="project" value="TreeGrafter"/>
</dbReference>
<dbReference type="PRINTS" id="PR00344">
    <property type="entry name" value="BCTRLSENSOR"/>
</dbReference>
<feature type="domain" description="PAC" evidence="10">
    <location>
        <begin position="211"/>
        <end position="263"/>
    </location>
</feature>
<dbReference type="GO" id="GO:0006355">
    <property type="term" value="P:regulation of DNA-templated transcription"/>
    <property type="evidence" value="ECO:0007669"/>
    <property type="project" value="InterPro"/>
</dbReference>
<keyword evidence="12" id="KW-1185">Reference proteome</keyword>
<proteinExistence type="predicted"/>
<dbReference type="InterPro" id="IPR003594">
    <property type="entry name" value="HATPase_dom"/>
</dbReference>
<comment type="catalytic activity">
    <reaction evidence="1">
        <text>ATP + protein L-histidine = ADP + protein N-phospho-L-histidine.</text>
        <dbReference type="EC" id="2.7.13.3"/>
    </reaction>
</comment>
<keyword evidence="4" id="KW-0418">Kinase</keyword>
<dbReference type="NCBIfam" id="TIGR00229">
    <property type="entry name" value="sensory_box"/>
    <property type="match status" value="1"/>
</dbReference>
<sequence>MMESLATANILIVEDEKIVAWDIQERLEKLGYQIAGRTASAKAAIAAAAETPPDLVLMDIQIEGTINGIETAKILYDQFKIPVIYLTAHSDDQTLAAATQTNPFGYLLKPFQTRELHSTIQIALQRYAKERQANLIQPGVANTLNCLDAATIVTNISGRVTFINQMAERLTGWSREQALGMSINQLLSMVDMTTHAPIIQPDLTLETWGNPTEPYRLNSNSGKEILVKQSTSSICNAAGAMIGYVIVLHDITQQITEQAALQQHNQDLEAFQIQLIAQLSEKTAQFDLAIAYMQILVQLLAPKSLTQSPKDLVQWTLQEFGQVFDLDYAWVALHDECNINSSVIYEYRAANHRPDNWHCQSIVNQVIALSDYPDFYQMLFLGISWCNPDISLLPPSYKMTRHANNQQLISPIFTKQIPGEPPVIMGELGLIASGNSPWSNPLQMQLITQIISYAASISRQSELAAIMQAQKVDLEILNYLKEDFISSVSHSLKVPLENMQQAIGAIEKLLQQFQPIPTVPISRPHELAQTQAKLHNQLNILQKEWQREYDFVKMLLEMNTSARVMEPRHFHQIILQPYFSELLEQFSPQAIRFEQTLSYEIRSEYLIAYSHRSTLTQILKELLNNAIKYTPPQQTIQLSAQNIDDQLELHVTNTGITIPAASLSQIFQPFYRVPRSNPWDYCGTGLGLAFVQKLVMQLGGHIQVESSQKVTRFVVKLPQV</sequence>
<keyword evidence="5" id="KW-0902">Two-component regulatory system</keyword>
<evidence type="ECO:0000256" key="5">
    <source>
        <dbReference type="ARBA" id="ARBA00023012"/>
    </source>
</evidence>
<feature type="domain" description="Histidine kinase" evidence="7">
    <location>
        <begin position="487"/>
        <end position="720"/>
    </location>
</feature>
<evidence type="ECO:0000256" key="1">
    <source>
        <dbReference type="ARBA" id="ARBA00000085"/>
    </source>
</evidence>
<dbReference type="InterPro" id="IPR013767">
    <property type="entry name" value="PAS_fold"/>
</dbReference>
<dbReference type="SUPFAM" id="SSF55785">
    <property type="entry name" value="PYP-like sensor domain (PAS domain)"/>
    <property type="match status" value="1"/>
</dbReference>
<dbReference type="Proteomes" id="UP000625316">
    <property type="component" value="Unassembled WGS sequence"/>
</dbReference>
<dbReference type="SMART" id="SM00387">
    <property type="entry name" value="HATPase_c"/>
    <property type="match status" value="1"/>
</dbReference>
<dbReference type="SMART" id="SM00091">
    <property type="entry name" value="PAS"/>
    <property type="match status" value="1"/>
</dbReference>
<dbReference type="InterPro" id="IPR001789">
    <property type="entry name" value="Sig_transdc_resp-reg_receiver"/>
</dbReference>
<gene>
    <name evidence="11" type="ORF">IQ266_15035</name>
</gene>
<dbReference type="InterPro" id="IPR005467">
    <property type="entry name" value="His_kinase_dom"/>
</dbReference>
<evidence type="ECO:0000256" key="6">
    <source>
        <dbReference type="PROSITE-ProRule" id="PRU00169"/>
    </source>
</evidence>
<organism evidence="11 12">
    <name type="scientific">Romeriopsis navalis LEGE 11480</name>
    <dbReference type="NCBI Taxonomy" id="2777977"/>
    <lineage>
        <taxon>Bacteria</taxon>
        <taxon>Bacillati</taxon>
        <taxon>Cyanobacteriota</taxon>
        <taxon>Cyanophyceae</taxon>
        <taxon>Leptolyngbyales</taxon>
        <taxon>Leptolyngbyaceae</taxon>
        <taxon>Romeriopsis</taxon>
        <taxon>Romeriopsis navalis</taxon>
    </lineage>
</organism>
<dbReference type="Pfam" id="PF00989">
    <property type="entry name" value="PAS"/>
    <property type="match status" value="1"/>
</dbReference>
<dbReference type="CDD" id="cd17534">
    <property type="entry name" value="REC_DC-like"/>
    <property type="match status" value="1"/>
</dbReference>
<dbReference type="PANTHER" id="PTHR43547:SF2">
    <property type="entry name" value="HYBRID SIGNAL TRANSDUCTION HISTIDINE KINASE C"/>
    <property type="match status" value="1"/>
</dbReference>
<reference evidence="11" key="1">
    <citation type="submission" date="2020-10" db="EMBL/GenBank/DDBJ databases">
        <authorList>
            <person name="Castelo-Branco R."/>
            <person name="Eusebio N."/>
            <person name="Adriana R."/>
            <person name="Vieira A."/>
            <person name="Brugerolle De Fraissinette N."/>
            <person name="Rezende De Castro R."/>
            <person name="Schneider M.P."/>
            <person name="Vasconcelos V."/>
            <person name="Leao P.N."/>
        </authorList>
    </citation>
    <scope>NUCLEOTIDE SEQUENCE</scope>
    <source>
        <strain evidence="11">LEGE 11480</strain>
    </source>
</reference>
<dbReference type="EC" id="2.7.13.3" evidence="2"/>
<protein>
    <recommendedName>
        <fullName evidence="2">histidine kinase</fullName>
        <ecNumber evidence="2">2.7.13.3</ecNumber>
    </recommendedName>
</protein>
<dbReference type="CDD" id="cd00130">
    <property type="entry name" value="PAS"/>
    <property type="match status" value="1"/>
</dbReference>
<keyword evidence="4" id="KW-0808">Transferase</keyword>
<name>A0A928VNV4_9CYAN</name>
<dbReference type="Pfam" id="PF02518">
    <property type="entry name" value="HATPase_c"/>
    <property type="match status" value="1"/>
</dbReference>
<evidence type="ECO:0000256" key="4">
    <source>
        <dbReference type="ARBA" id="ARBA00022777"/>
    </source>
</evidence>
<dbReference type="InterPro" id="IPR035965">
    <property type="entry name" value="PAS-like_dom_sf"/>
</dbReference>
<dbReference type="InterPro" id="IPR000014">
    <property type="entry name" value="PAS"/>
</dbReference>
<dbReference type="PANTHER" id="PTHR43547">
    <property type="entry name" value="TWO-COMPONENT HISTIDINE KINASE"/>
    <property type="match status" value="1"/>
</dbReference>
<dbReference type="AlphaFoldDB" id="A0A928VNV4"/>
<evidence type="ECO:0000313" key="11">
    <source>
        <dbReference type="EMBL" id="MBE9031047.1"/>
    </source>
</evidence>
<feature type="modified residue" description="4-aspartylphosphate" evidence="6">
    <location>
        <position position="59"/>
    </location>
</feature>
<dbReference type="InterPro" id="IPR004358">
    <property type="entry name" value="Sig_transdc_His_kin-like_C"/>
</dbReference>
<accession>A0A928VNV4</accession>
<dbReference type="Gene3D" id="3.30.450.20">
    <property type="entry name" value="PAS domain"/>
    <property type="match status" value="1"/>
</dbReference>
<evidence type="ECO:0000313" key="12">
    <source>
        <dbReference type="Proteomes" id="UP000625316"/>
    </source>
</evidence>
<dbReference type="Pfam" id="PF00072">
    <property type="entry name" value="Response_reg"/>
    <property type="match status" value="1"/>
</dbReference>
<evidence type="ECO:0000259" key="7">
    <source>
        <dbReference type="PROSITE" id="PS50109"/>
    </source>
</evidence>
<evidence type="ECO:0000259" key="8">
    <source>
        <dbReference type="PROSITE" id="PS50110"/>
    </source>
</evidence>
<keyword evidence="3 6" id="KW-0597">Phosphoprotein</keyword>
<dbReference type="Gene3D" id="3.30.565.10">
    <property type="entry name" value="Histidine kinase-like ATPase, C-terminal domain"/>
    <property type="match status" value="1"/>
</dbReference>
<feature type="domain" description="PAS" evidence="9">
    <location>
        <begin position="136"/>
        <end position="190"/>
    </location>
</feature>
<evidence type="ECO:0000259" key="9">
    <source>
        <dbReference type="PROSITE" id="PS50112"/>
    </source>
</evidence>
<dbReference type="SMART" id="SM00448">
    <property type="entry name" value="REC"/>
    <property type="match status" value="1"/>
</dbReference>
<evidence type="ECO:0000256" key="3">
    <source>
        <dbReference type="ARBA" id="ARBA00022553"/>
    </source>
</evidence>
<dbReference type="Gene3D" id="1.10.287.130">
    <property type="match status" value="1"/>
</dbReference>
<dbReference type="PROSITE" id="PS50110">
    <property type="entry name" value="RESPONSE_REGULATORY"/>
    <property type="match status" value="1"/>
</dbReference>
<evidence type="ECO:0000256" key="2">
    <source>
        <dbReference type="ARBA" id="ARBA00012438"/>
    </source>
</evidence>
<dbReference type="InterPro" id="IPR000700">
    <property type="entry name" value="PAS-assoc_C"/>
</dbReference>
<dbReference type="InterPro" id="IPR011006">
    <property type="entry name" value="CheY-like_superfamily"/>
</dbReference>
<dbReference type="EMBL" id="JADEXQ010000051">
    <property type="protein sequence ID" value="MBE9031047.1"/>
    <property type="molecule type" value="Genomic_DNA"/>
</dbReference>
<feature type="domain" description="Response regulatory" evidence="8">
    <location>
        <begin position="9"/>
        <end position="124"/>
    </location>
</feature>
<dbReference type="InterPro" id="IPR036890">
    <property type="entry name" value="HATPase_C_sf"/>
</dbReference>
<dbReference type="SUPFAM" id="SSF52172">
    <property type="entry name" value="CheY-like"/>
    <property type="match status" value="1"/>
</dbReference>
<dbReference type="PROSITE" id="PS50109">
    <property type="entry name" value="HIS_KIN"/>
    <property type="match status" value="1"/>
</dbReference>
<dbReference type="Gene3D" id="3.40.50.2300">
    <property type="match status" value="1"/>
</dbReference>
<dbReference type="PROSITE" id="PS50113">
    <property type="entry name" value="PAC"/>
    <property type="match status" value="1"/>
</dbReference>
<comment type="caution">
    <text evidence="11">The sequence shown here is derived from an EMBL/GenBank/DDBJ whole genome shotgun (WGS) entry which is preliminary data.</text>
</comment>